<evidence type="ECO:0000259" key="2">
    <source>
        <dbReference type="Pfam" id="PF13628"/>
    </source>
</evidence>
<evidence type="ECO:0000313" key="3">
    <source>
        <dbReference type="EMBL" id="KYG79775.1"/>
    </source>
</evidence>
<organism evidence="3 4">
    <name type="scientific">Roseivirga seohaensis</name>
    <dbReference type="NCBI Taxonomy" id="1914963"/>
    <lineage>
        <taxon>Bacteria</taxon>
        <taxon>Pseudomonadati</taxon>
        <taxon>Bacteroidota</taxon>
        <taxon>Cytophagia</taxon>
        <taxon>Cytophagales</taxon>
        <taxon>Roseivirgaceae</taxon>
        <taxon>Roseivirga</taxon>
    </lineage>
</organism>
<evidence type="ECO:0000256" key="1">
    <source>
        <dbReference type="SAM" id="SignalP"/>
    </source>
</evidence>
<protein>
    <recommendedName>
        <fullName evidence="2">DUF4142 domain-containing protein</fullName>
    </recommendedName>
</protein>
<keyword evidence="1" id="KW-0732">Signal</keyword>
<dbReference type="RefSeq" id="WP_062302776.1">
    <property type="nucleotide sequence ID" value="NZ_LRPB01000048.1"/>
</dbReference>
<dbReference type="Gene3D" id="1.20.1260.10">
    <property type="match status" value="1"/>
</dbReference>
<dbReference type="InterPro" id="IPR025419">
    <property type="entry name" value="DUF4142"/>
</dbReference>
<feature type="chain" id="PRO_5007574926" description="DUF4142 domain-containing protein" evidence="1">
    <location>
        <begin position="27"/>
        <end position="179"/>
    </location>
</feature>
<proteinExistence type="predicted"/>
<dbReference type="STRING" id="1914963.AWW67_10670"/>
<sequence>MKKHVKSKVKLFLTATSFLISASLLGQEAPKLNDAEIAHVGVVANQIDISYAEVAKKKSKNKEVVNFAETMIRDHKSVIEQATTLVTKLGVTPQDNAVSKSLMDGAKTTEKMLKSKSAKDFDKAYIDNEVAYHKAVIDAVKGILIKQSSNTELREFLQAIVPALETHLKHAEMVQKSFK</sequence>
<dbReference type="PANTHER" id="PTHR38593">
    <property type="entry name" value="BLR2558 PROTEIN"/>
    <property type="match status" value="1"/>
</dbReference>
<gene>
    <name evidence="3" type="ORF">AWW67_10670</name>
</gene>
<dbReference type="AlphaFoldDB" id="A0A150XMB2"/>
<reference evidence="3 4" key="1">
    <citation type="submission" date="2016-01" db="EMBL/GenBank/DDBJ databases">
        <title>Genome sequencing of Roseivirga seohaensis SW-152.</title>
        <authorList>
            <person name="Selvaratnam C."/>
            <person name="Thevarajoo S."/>
            <person name="Goh K.M."/>
            <person name="Ee R."/>
            <person name="Chan K.-G."/>
            <person name="Chong C.S."/>
        </authorList>
    </citation>
    <scope>NUCLEOTIDE SEQUENCE [LARGE SCALE GENOMIC DNA]</scope>
    <source>
        <strain evidence="3 4">SW-152</strain>
    </source>
</reference>
<dbReference type="EMBL" id="LRPB01000048">
    <property type="protein sequence ID" value="KYG79775.1"/>
    <property type="molecule type" value="Genomic_DNA"/>
</dbReference>
<dbReference type="PANTHER" id="PTHR38593:SF1">
    <property type="entry name" value="BLR2558 PROTEIN"/>
    <property type="match status" value="1"/>
</dbReference>
<dbReference type="Proteomes" id="UP000075663">
    <property type="component" value="Unassembled WGS sequence"/>
</dbReference>
<name>A0A150XMB2_9BACT</name>
<evidence type="ECO:0000313" key="4">
    <source>
        <dbReference type="Proteomes" id="UP000075663"/>
    </source>
</evidence>
<accession>A0A150XMB2</accession>
<feature type="signal peptide" evidence="1">
    <location>
        <begin position="1"/>
        <end position="26"/>
    </location>
</feature>
<dbReference type="InterPro" id="IPR012347">
    <property type="entry name" value="Ferritin-like"/>
</dbReference>
<dbReference type="Pfam" id="PF13628">
    <property type="entry name" value="DUF4142"/>
    <property type="match status" value="1"/>
</dbReference>
<comment type="caution">
    <text evidence="3">The sequence shown here is derived from an EMBL/GenBank/DDBJ whole genome shotgun (WGS) entry which is preliminary data.</text>
</comment>
<feature type="domain" description="DUF4142" evidence="2">
    <location>
        <begin position="33"/>
        <end position="173"/>
    </location>
</feature>